<proteinExistence type="predicted"/>
<gene>
    <name evidence="3" type="ORF">PFFCH_00887</name>
</gene>
<evidence type="ECO:0000259" key="2">
    <source>
        <dbReference type="SMART" id="SM00151"/>
    </source>
</evidence>
<feature type="domain" description="SWIB" evidence="2">
    <location>
        <begin position="262"/>
        <end position="334"/>
    </location>
</feature>
<dbReference type="InterPro" id="IPR003121">
    <property type="entry name" value="SWIB_MDM2_domain"/>
</dbReference>
<evidence type="ECO:0000313" key="3">
    <source>
        <dbReference type="EMBL" id="ETW31628.1"/>
    </source>
</evidence>
<dbReference type="Gene3D" id="1.10.245.10">
    <property type="entry name" value="SWIB/MDM2 domain"/>
    <property type="match status" value="1"/>
</dbReference>
<dbReference type="CDD" id="cd00855">
    <property type="entry name" value="SWIB-MDM2"/>
    <property type="match status" value="1"/>
</dbReference>
<dbReference type="SUPFAM" id="SSF47592">
    <property type="entry name" value="SWIB/MDM2 domain"/>
    <property type="match status" value="1"/>
</dbReference>
<reference evidence="3 4" key="1">
    <citation type="submission" date="2013-02" db="EMBL/GenBank/DDBJ databases">
        <title>The Genome Annotation of Plasmodium falciparum FCH/4.</title>
        <authorList>
            <consortium name="The Broad Institute Genome Sequencing Platform"/>
            <consortium name="The Broad Institute Genome Sequencing Center for Infectious Disease"/>
            <person name="Neafsey D."/>
            <person name="Hoffman S."/>
            <person name="Volkman S."/>
            <person name="Rosenthal P."/>
            <person name="Walker B."/>
            <person name="Young S.K."/>
            <person name="Zeng Q."/>
            <person name="Gargeya S."/>
            <person name="Fitzgerald M."/>
            <person name="Haas B."/>
            <person name="Abouelleil A."/>
            <person name="Allen A.W."/>
            <person name="Alvarado L."/>
            <person name="Arachchi H.M."/>
            <person name="Berlin A.M."/>
            <person name="Chapman S.B."/>
            <person name="Gainer-Dewar J."/>
            <person name="Goldberg J."/>
            <person name="Griggs A."/>
            <person name="Gujja S."/>
            <person name="Hansen M."/>
            <person name="Howarth C."/>
            <person name="Imamovic A."/>
            <person name="Ireland A."/>
            <person name="Larimer J."/>
            <person name="McCowan C."/>
            <person name="Murphy C."/>
            <person name="Pearson M."/>
            <person name="Poon T.W."/>
            <person name="Priest M."/>
            <person name="Roberts A."/>
            <person name="Saif S."/>
            <person name="Shea T."/>
            <person name="Sisk P."/>
            <person name="Sykes S."/>
            <person name="Wortman J."/>
            <person name="Nusbaum C."/>
            <person name="Birren B."/>
        </authorList>
    </citation>
    <scope>NUCLEOTIDE SEQUENCE [LARGE SCALE GENOMIC DNA]</scope>
    <source>
        <strain evidence="3 4">FCH/4</strain>
    </source>
</reference>
<dbReference type="InterPro" id="IPR036885">
    <property type="entry name" value="SWIB_MDM2_dom_sf"/>
</dbReference>
<evidence type="ECO:0000313" key="4">
    <source>
        <dbReference type="Proteomes" id="UP000030656"/>
    </source>
</evidence>
<dbReference type="InterPro" id="IPR019835">
    <property type="entry name" value="SWIB_domain"/>
</dbReference>
<dbReference type="Proteomes" id="UP000030656">
    <property type="component" value="Unassembled WGS sequence"/>
</dbReference>
<protein>
    <recommendedName>
        <fullName evidence="2">SWIB domain-containing protein</fullName>
    </recommendedName>
</protein>
<accession>A0A024VTJ8</accession>
<dbReference type="SMART" id="SM00151">
    <property type="entry name" value="SWIB"/>
    <property type="match status" value="1"/>
</dbReference>
<dbReference type="OrthoDB" id="10263741at2759"/>
<reference evidence="3 4" key="2">
    <citation type="submission" date="2013-02" db="EMBL/GenBank/DDBJ databases">
        <title>The Genome Sequence of Plasmodium falciparum FCH/4.</title>
        <authorList>
            <consortium name="The Broad Institute Genome Sequencing Platform"/>
            <consortium name="The Broad Institute Genome Sequencing Center for Infectious Disease"/>
            <person name="Neafsey D."/>
            <person name="Cheeseman I."/>
            <person name="Volkman S."/>
            <person name="Adams J."/>
            <person name="Walker B."/>
            <person name="Young S.K."/>
            <person name="Zeng Q."/>
            <person name="Gargeya S."/>
            <person name="Fitzgerald M."/>
            <person name="Haas B."/>
            <person name="Abouelleil A."/>
            <person name="Alvarado L."/>
            <person name="Arachchi H.M."/>
            <person name="Berlin A.M."/>
            <person name="Chapman S.B."/>
            <person name="Dewar J."/>
            <person name="Goldberg J."/>
            <person name="Griggs A."/>
            <person name="Gujja S."/>
            <person name="Hansen M."/>
            <person name="Howarth C."/>
            <person name="Imamovic A."/>
            <person name="Larimer J."/>
            <person name="McCowan C."/>
            <person name="Murphy C."/>
            <person name="Neiman D."/>
            <person name="Pearson M."/>
            <person name="Priest M."/>
            <person name="Roberts A."/>
            <person name="Saif S."/>
            <person name="Shea T."/>
            <person name="Sisk P."/>
            <person name="Sykes S."/>
            <person name="Wortman J."/>
            <person name="Nusbaum C."/>
            <person name="Birren B."/>
        </authorList>
    </citation>
    <scope>NUCLEOTIDE SEQUENCE [LARGE SCALE GENOMIC DNA]</scope>
    <source>
        <strain evidence="3 4">FCH/4</strain>
    </source>
</reference>
<sequence length="830" mass="97790">MELFDRGNLRNLFVGSCNEKDDIIKNLFVSAITPSIKDIDEKNYNLLGILNKYENEINSCINMSNYYINEAYSSNLKSEKVRRKLRIHIYTIYKDGQREVSFPSNINLADSHRIYNYVSPSTFTFNIHGYVLNLDENDKDLFEKEECLSRSKKIKSELNSNNSIKENGMNSKEMDSQNSYSDVDNISEISEQEIDYCSTSAMKFTSFFSTIIVMRDTETIIYDKKNKNYYDCDKLTFTRIVNENTKETMKIFLFLDQKIPFFELSPELKDFMKSSEETLSEIIRCIYAYSLENDLIDSSIMKTDEVLKSILEVDEYEFSELPKLLKKHISIQKPIVLEHVIDLENSEQSESIYDIVIDTFEPYVSFENGEYKKFLLDSHKFNKLLELLRINEKEYLMNNKLNEMSSNDEYKNVQKKKQVYNNSDDHKNSNEDQILSEIHETEKDIMQKENLDNNSEDISLSNIKESNNLTDVENDNEVIDENITKQIEEQENNDMILCNNTNNSDVKKETKGIEEKNFNKEDPRDQVFLQEQNNDKISSMGMSTFEMINGLQNEINELDEKIIKTLNKIKHKNGLRLHYKNFCENPCKFIDHFMNSKFSENMQNVNDNSYIYEQAANINNDNYYKLPWVHRGISKYLLIKNKNFDDILKSVLNSMNLECKRKENPNIYENINNTQGIMLNKTKDKHLKTLNNNYTQQNVLKNNSCEGISNKYMNYPQLVNNNNINTFQNFGNNINYINNNMQNPPYMVNMDIPNNVMHYNGQDNYNNLYNQQVTYPPQYMMNSNPYYNETMSSQNNMNQMYNMTAHMEQCPNGNFYNFNNNNNNNNNNNF</sequence>
<dbReference type="Pfam" id="PF02201">
    <property type="entry name" value="SWIB"/>
    <property type="match status" value="1"/>
</dbReference>
<evidence type="ECO:0000256" key="1">
    <source>
        <dbReference type="SAM" id="MobiDB-lite"/>
    </source>
</evidence>
<feature type="region of interest" description="Disordered" evidence="1">
    <location>
        <begin position="161"/>
        <end position="180"/>
    </location>
</feature>
<organism evidence="3 4">
    <name type="scientific">Plasmodium falciparum FCH/4</name>
    <dbReference type="NCBI Taxonomy" id="1036724"/>
    <lineage>
        <taxon>Eukaryota</taxon>
        <taxon>Sar</taxon>
        <taxon>Alveolata</taxon>
        <taxon>Apicomplexa</taxon>
        <taxon>Aconoidasida</taxon>
        <taxon>Haemosporida</taxon>
        <taxon>Plasmodiidae</taxon>
        <taxon>Plasmodium</taxon>
        <taxon>Plasmodium (Laverania)</taxon>
    </lineage>
</organism>
<dbReference type="AlphaFoldDB" id="A0A024VTJ8"/>
<dbReference type="PANTHER" id="PTHR13844">
    <property type="entry name" value="SWI/SNF-RELATED MATRIX-ASSOCIATED ACTIN-DEPENDENT REGULATOR OF CHROMATIN SUBFAMILY D"/>
    <property type="match status" value="1"/>
</dbReference>
<name>A0A024VTJ8_PLAFA</name>
<dbReference type="EMBL" id="KI927830">
    <property type="protein sequence ID" value="ETW31628.1"/>
    <property type="molecule type" value="Genomic_DNA"/>
</dbReference>